<accession>A0A438K516</accession>
<name>A0A438K516_VITVI</name>
<protein>
    <submittedName>
        <fullName evidence="2">Uncharacterized protein</fullName>
    </submittedName>
</protein>
<evidence type="ECO:0000313" key="3">
    <source>
        <dbReference type="Proteomes" id="UP000288805"/>
    </source>
</evidence>
<dbReference type="Proteomes" id="UP000288805">
    <property type="component" value="Unassembled WGS sequence"/>
</dbReference>
<dbReference type="AlphaFoldDB" id="A0A438K516"/>
<dbReference type="PANTHER" id="PTHR34427:SF5">
    <property type="entry name" value="DUF4283 DOMAIN-CONTAINING PROTEIN"/>
    <property type="match status" value="1"/>
</dbReference>
<evidence type="ECO:0000256" key="1">
    <source>
        <dbReference type="SAM" id="MobiDB-lite"/>
    </source>
</evidence>
<sequence length="309" mass="34512">MREFFLQKWGPEVGCCRNGSHLKDVWVKVVGLPLHLWSREVFKSIGERCGGFIVVDEDTAFFSELQWARILVKAPGKIRQARSPWFNEERREVRDEGRGDSRVSGSVRGFQNGKSGLQAQASGVQVECGRGQGEAAGAEVAEGRRPFTGDLGPSNSRLGPRKDKGQAYKGKRDLGLSEERFWAKSPLPVSFKKEGWGWASKPTSGMEFVEWSPRLGLPQFPRRLKRGWIQSSWRSKMKMPSVDVAWMERHRRALMEEASRYDVGPSPLSQLGHRGHSYPSSSSFGGIAEAVGTSEGVIFGVEGSWIVMR</sequence>
<feature type="compositionally biased region" description="Basic and acidic residues" evidence="1">
    <location>
        <begin position="89"/>
        <end position="101"/>
    </location>
</feature>
<feature type="compositionally biased region" description="Basic and acidic residues" evidence="1">
    <location>
        <begin position="160"/>
        <end position="169"/>
    </location>
</feature>
<feature type="region of interest" description="Disordered" evidence="1">
    <location>
        <begin position="89"/>
        <end position="116"/>
    </location>
</feature>
<feature type="region of interest" description="Disordered" evidence="1">
    <location>
        <begin position="135"/>
        <end position="169"/>
    </location>
</feature>
<gene>
    <name evidence="2" type="ORF">CK203_014320</name>
</gene>
<dbReference type="EMBL" id="QGNW01000016">
    <property type="protein sequence ID" value="RVX16300.1"/>
    <property type="molecule type" value="Genomic_DNA"/>
</dbReference>
<evidence type="ECO:0000313" key="2">
    <source>
        <dbReference type="EMBL" id="RVX16300.1"/>
    </source>
</evidence>
<proteinExistence type="predicted"/>
<reference evidence="2 3" key="1">
    <citation type="journal article" date="2018" name="PLoS Genet.">
        <title>Population sequencing reveals clonal diversity and ancestral inbreeding in the grapevine cultivar Chardonnay.</title>
        <authorList>
            <person name="Roach M.J."/>
            <person name="Johnson D.L."/>
            <person name="Bohlmann J."/>
            <person name="van Vuuren H.J."/>
            <person name="Jones S.J."/>
            <person name="Pretorius I.S."/>
            <person name="Schmidt S.A."/>
            <person name="Borneman A.R."/>
        </authorList>
    </citation>
    <scope>NUCLEOTIDE SEQUENCE [LARGE SCALE GENOMIC DNA]</scope>
    <source>
        <strain evidence="3">cv. Chardonnay</strain>
        <tissue evidence="2">Leaf</tissue>
    </source>
</reference>
<organism evidence="2 3">
    <name type="scientific">Vitis vinifera</name>
    <name type="common">Grape</name>
    <dbReference type="NCBI Taxonomy" id="29760"/>
    <lineage>
        <taxon>Eukaryota</taxon>
        <taxon>Viridiplantae</taxon>
        <taxon>Streptophyta</taxon>
        <taxon>Embryophyta</taxon>
        <taxon>Tracheophyta</taxon>
        <taxon>Spermatophyta</taxon>
        <taxon>Magnoliopsida</taxon>
        <taxon>eudicotyledons</taxon>
        <taxon>Gunneridae</taxon>
        <taxon>Pentapetalae</taxon>
        <taxon>rosids</taxon>
        <taxon>Vitales</taxon>
        <taxon>Vitaceae</taxon>
        <taxon>Viteae</taxon>
        <taxon>Vitis</taxon>
    </lineage>
</organism>
<comment type="caution">
    <text evidence="2">The sequence shown here is derived from an EMBL/GenBank/DDBJ whole genome shotgun (WGS) entry which is preliminary data.</text>
</comment>
<dbReference type="PANTHER" id="PTHR34427">
    <property type="entry name" value="DUF4283 DOMAIN PROTEIN"/>
    <property type="match status" value="1"/>
</dbReference>